<dbReference type="PROSITE" id="PS51257">
    <property type="entry name" value="PROKAR_LIPOPROTEIN"/>
    <property type="match status" value="1"/>
</dbReference>
<dbReference type="EMBL" id="JAFKCV010000011">
    <property type="protein sequence ID" value="MBN7826850.1"/>
    <property type="molecule type" value="Genomic_DNA"/>
</dbReference>
<dbReference type="Pfam" id="PF12094">
    <property type="entry name" value="DUF3570"/>
    <property type="match status" value="1"/>
</dbReference>
<name>A0A939DQC5_9ALTE</name>
<evidence type="ECO:0000313" key="3">
    <source>
        <dbReference type="Proteomes" id="UP000664654"/>
    </source>
</evidence>
<feature type="signal peptide" evidence="1">
    <location>
        <begin position="1"/>
        <end position="27"/>
    </location>
</feature>
<reference evidence="2" key="1">
    <citation type="submission" date="2021-03" db="EMBL/GenBank/DDBJ databases">
        <title>novel species isolated from a fishpond in China.</title>
        <authorList>
            <person name="Lu H."/>
            <person name="Cai Z."/>
        </authorList>
    </citation>
    <scope>NUCLEOTIDE SEQUENCE</scope>
    <source>
        <strain evidence="2">JCM 30855</strain>
    </source>
</reference>
<evidence type="ECO:0000313" key="2">
    <source>
        <dbReference type="EMBL" id="MBN7826850.1"/>
    </source>
</evidence>
<sequence>MQLKSTPQVATALAAAACSLLGLPASAQDAGTPDNWQFDTALLYYGESDRVTAVEGVFGATKDFGDEHIFSGKLVIDGLTGASATGAVAQPYAQTFTRPSGNGQYVIGAGETPLDDTFRDTRVQLNGQWTQPVWQDYRVSGGLHVSKEYDYLSLALNGSLARDFNQKNTTMSLGLSYAFDSIDPEGGRPVAFASMPLRDDFSSDDAYQAAFDATRLAGSDDKNTLDLVLGLTQVINRRTIMQFNYGLSVVDGYLTDPFKMLSRVDSDGITQDLLYENRPDSRTKHNFYWQTKYAMDSAVADISYRFATDDWDIQSHTLDSRLKFKLSDTTYIQPHVRFYQQSAAEFYQPFLMQGEPLPTYASADYRIGEMTAYTVGLKYGILLKGGQELAFRLEYYQQDPKNNGVEAPGILQEMDLYPSVKAVIAQVSYRF</sequence>
<feature type="chain" id="PRO_5037567158" evidence="1">
    <location>
        <begin position="28"/>
        <end position="431"/>
    </location>
</feature>
<protein>
    <submittedName>
        <fullName evidence="2">DUF3570 domain-containing protein</fullName>
    </submittedName>
</protein>
<dbReference type="RefSeq" id="WP_206574963.1">
    <property type="nucleotide sequence ID" value="NZ_JAFKCV010000011.1"/>
</dbReference>
<keyword evidence="3" id="KW-1185">Reference proteome</keyword>
<keyword evidence="1" id="KW-0732">Signal</keyword>
<proteinExistence type="predicted"/>
<dbReference type="AlphaFoldDB" id="A0A939DQC5"/>
<organism evidence="2 3">
    <name type="scientific">Bowmanella dokdonensis</name>
    <dbReference type="NCBI Taxonomy" id="751969"/>
    <lineage>
        <taxon>Bacteria</taxon>
        <taxon>Pseudomonadati</taxon>
        <taxon>Pseudomonadota</taxon>
        <taxon>Gammaproteobacteria</taxon>
        <taxon>Alteromonadales</taxon>
        <taxon>Alteromonadaceae</taxon>
        <taxon>Bowmanella</taxon>
    </lineage>
</organism>
<accession>A0A939DQC5</accession>
<evidence type="ECO:0000256" key="1">
    <source>
        <dbReference type="SAM" id="SignalP"/>
    </source>
</evidence>
<comment type="caution">
    <text evidence="2">The sequence shown here is derived from an EMBL/GenBank/DDBJ whole genome shotgun (WGS) entry which is preliminary data.</text>
</comment>
<dbReference type="Proteomes" id="UP000664654">
    <property type="component" value="Unassembled WGS sequence"/>
</dbReference>
<dbReference type="InterPro" id="IPR021953">
    <property type="entry name" value="DUF3570"/>
</dbReference>
<gene>
    <name evidence="2" type="ORF">J0A66_16560</name>
</gene>